<protein>
    <submittedName>
        <fullName evidence="1">Uncharacterized protein</fullName>
    </submittedName>
</protein>
<dbReference type="InterPro" id="IPR036694">
    <property type="entry name" value="Dodecin-like_sf"/>
</dbReference>
<evidence type="ECO:0000313" key="1">
    <source>
        <dbReference type="EMBL" id="MFC3908233.1"/>
    </source>
</evidence>
<sequence>MTAIKTEDHTGYSDTSLQDALQEALNKAKEYNQLMVVETRSSQMANDKRQYQVTLTTYMK</sequence>
<name>A0ABV8CD64_9GAMM</name>
<dbReference type="Proteomes" id="UP001595758">
    <property type="component" value="Unassembled WGS sequence"/>
</dbReference>
<dbReference type="InterPro" id="IPR025543">
    <property type="entry name" value="Dodecin-like"/>
</dbReference>
<dbReference type="Gene3D" id="3.30.1660.10">
    <property type="entry name" value="Flavin-binding protein dodecin"/>
    <property type="match status" value="1"/>
</dbReference>
<gene>
    <name evidence="1" type="ORF">ACFORL_03980</name>
</gene>
<proteinExistence type="predicted"/>
<accession>A0ABV8CD64</accession>
<dbReference type="EMBL" id="JBHSAB010000004">
    <property type="protein sequence ID" value="MFC3908233.1"/>
    <property type="molecule type" value="Genomic_DNA"/>
</dbReference>
<evidence type="ECO:0000313" key="2">
    <source>
        <dbReference type="Proteomes" id="UP001595758"/>
    </source>
</evidence>
<organism evidence="1 2">
    <name type="scientific">Legionella dresdenensis</name>
    <dbReference type="NCBI Taxonomy" id="450200"/>
    <lineage>
        <taxon>Bacteria</taxon>
        <taxon>Pseudomonadati</taxon>
        <taxon>Pseudomonadota</taxon>
        <taxon>Gammaproteobacteria</taxon>
        <taxon>Legionellales</taxon>
        <taxon>Legionellaceae</taxon>
        <taxon>Legionella</taxon>
    </lineage>
</organism>
<dbReference type="SUPFAM" id="SSF89807">
    <property type="entry name" value="Dodecin-like"/>
    <property type="match status" value="1"/>
</dbReference>
<keyword evidence="2" id="KW-1185">Reference proteome</keyword>
<comment type="caution">
    <text evidence="1">The sequence shown here is derived from an EMBL/GenBank/DDBJ whole genome shotgun (WGS) entry which is preliminary data.</text>
</comment>
<reference evidence="2" key="1">
    <citation type="journal article" date="2019" name="Int. J. Syst. Evol. Microbiol.">
        <title>The Global Catalogue of Microorganisms (GCM) 10K type strain sequencing project: providing services to taxonomists for standard genome sequencing and annotation.</title>
        <authorList>
            <consortium name="The Broad Institute Genomics Platform"/>
            <consortium name="The Broad Institute Genome Sequencing Center for Infectious Disease"/>
            <person name="Wu L."/>
            <person name="Ma J."/>
        </authorList>
    </citation>
    <scope>NUCLEOTIDE SEQUENCE [LARGE SCALE GENOMIC DNA]</scope>
    <source>
        <strain evidence="2">CCUG 59858</strain>
    </source>
</reference>
<dbReference type="RefSeq" id="WP_382341320.1">
    <property type="nucleotide sequence ID" value="NZ_JBHSAB010000004.1"/>
</dbReference>